<evidence type="ECO:0000313" key="1">
    <source>
        <dbReference type="EMBL" id="BAE52007.1"/>
    </source>
</evidence>
<dbReference type="AlphaFoldDB" id="Q2W2B8"/>
<sequence length="87" mass="9684">MSPQTKLMDSGYVGYQHVGDLRLLTGGDGTAKLKTGTAAALTRAKCMLADNLMKPQAWFRLPKIADDHRMSHYVPKLRQIAKERNQA</sequence>
<protein>
    <submittedName>
        <fullName evidence="1">Uncharacterized protein</fullName>
    </submittedName>
</protein>
<reference evidence="1 2" key="1">
    <citation type="journal article" date="2005" name="DNA Res.">
        <title>Complete genome sequence of the facultative anaerobic magnetotactic bacterium Magnetospirillum sp. strain AMB-1.</title>
        <authorList>
            <person name="Matsunaga T."/>
            <person name="Okamura Y."/>
            <person name="Fukuda Y."/>
            <person name="Wahyudi A.T."/>
            <person name="Murase Y."/>
            <person name="Takeyama H."/>
        </authorList>
    </citation>
    <scope>NUCLEOTIDE SEQUENCE [LARGE SCALE GENOMIC DNA]</scope>
    <source>
        <strain evidence="2">ATCC 700264 / AMB-1</strain>
    </source>
</reference>
<dbReference type="RefSeq" id="WP_011385568.1">
    <property type="nucleotide sequence ID" value="NC_007626.1"/>
</dbReference>
<proteinExistence type="predicted"/>
<organism evidence="1 2">
    <name type="scientific">Paramagnetospirillum magneticum (strain ATCC 700264 / AMB-1)</name>
    <name type="common">Magnetospirillum magneticum</name>
    <dbReference type="NCBI Taxonomy" id="342108"/>
    <lineage>
        <taxon>Bacteria</taxon>
        <taxon>Pseudomonadati</taxon>
        <taxon>Pseudomonadota</taxon>
        <taxon>Alphaproteobacteria</taxon>
        <taxon>Rhodospirillales</taxon>
        <taxon>Magnetospirillaceae</taxon>
        <taxon>Paramagnetospirillum</taxon>
    </lineage>
</organism>
<dbReference type="Proteomes" id="UP000007058">
    <property type="component" value="Chromosome"/>
</dbReference>
<dbReference type="KEGG" id="mag:amb3203"/>
<accession>Q2W2B8</accession>
<gene>
    <name evidence="1" type="ordered locus">amb3203</name>
</gene>
<name>Q2W2B8_PARM1</name>
<evidence type="ECO:0000313" key="2">
    <source>
        <dbReference type="Proteomes" id="UP000007058"/>
    </source>
</evidence>
<dbReference type="EMBL" id="AP007255">
    <property type="protein sequence ID" value="BAE52007.1"/>
    <property type="molecule type" value="Genomic_DNA"/>
</dbReference>
<keyword evidence="2" id="KW-1185">Reference proteome</keyword>
<dbReference type="HOGENOM" id="CLU_2479655_0_0_5"/>